<dbReference type="InterPro" id="IPR000438">
    <property type="entry name" value="Acetyl_CoA_COase_Trfase_b_su"/>
</dbReference>
<dbReference type="HAMAP" id="MF_01395">
    <property type="entry name" value="AcetylCoA_CT_beta"/>
    <property type="match status" value="1"/>
</dbReference>
<keyword evidence="4 7" id="KW-0863">Zinc-finger</keyword>
<dbReference type="EC" id="2.1.3.15" evidence="7"/>
<feature type="binding site" evidence="7">
    <location>
        <position position="255"/>
    </location>
    <ligand>
        <name>Zn(2+)</name>
        <dbReference type="ChEBI" id="CHEBI:29105"/>
    </ligand>
</feature>
<dbReference type="PANTHER" id="PTHR42995">
    <property type="entry name" value="ACETYL-COENZYME A CARBOXYLASE CARBOXYL TRANSFERASE SUBUNIT BETA, CHLOROPLASTIC"/>
    <property type="match status" value="1"/>
</dbReference>
<comment type="catalytic activity">
    <reaction evidence="7">
        <text>N(6)-carboxybiotinyl-L-lysyl-[protein] + acetyl-CoA = N(6)-biotinyl-L-lysyl-[protein] + malonyl-CoA</text>
        <dbReference type="Rhea" id="RHEA:54728"/>
        <dbReference type="Rhea" id="RHEA-COMP:10505"/>
        <dbReference type="Rhea" id="RHEA-COMP:10506"/>
        <dbReference type="ChEBI" id="CHEBI:57288"/>
        <dbReference type="ChEBI" id="CHEBI:57384"/>
        <dbReference type="ChEBI" id="CHEBI:83144"/>
        <dbReference type="ChEBI" id="CHEBI:83145"/>
        <dbReference type="EC" id="2.1.3.15"/>
    </reaction>
</comment>
<evidence type="ECO:0000256" key="7">
    <source>
        <dbReference type="HAMAP-Rule" id="MF_01395"/>
    </source>
</evidence>
<comment type="pathway">
    <text evidence="7">Lipid metabolism; malonyl-CoA biosynthesis; malonyl-CoA from acetyl-CoA: step 1/1.</text>
</comment>
<dbReference type="PRINTS" id="PR01070">
    <property type="entry name" value="ACCCTRFRASEB"/>
</dbReference>
<dbReference type="InterPro" id="IPR029045">
    <property type="entry name" value="ClpP/crotonase-like_dom_sf"/>
</dbReference>
<dbReference type="UniPathway" id="UPA00655">
    <property type="reaction ID" value="UER00711"/>
</dbReference>
<dbReference type="NCBIfam" id="TIGR00515">
    <property type="entry name" value="accD"/>
    <property type="match status" value="1"/>
</dbReference>
<dbReference type="GO" id="GO:0006633">
    <property type="term" value="P:fatty acid biosynthetic process"/>
    <property type="evidence" value="ECO:0007669"/>
    <property type="project" value="UniProtKB-KW"/>
</dbReference>
<dbReference type="GO" id="GO:2001295">
    <property type="term" value="P:malonyl-CoA biosynthetic process"/>
    <property type="evidence" value="ECO:0007669"/>
    <property type="project" value="UniProtKB-UniRule"/>
</dbReference>
<dbReference type="AlphaFoldDB" id="U6A2X2"/>
<keyword evidence="9" id="KW-0934">Plastid</keyword>
<feature type="binding site" evidence="7">
    <location>
        <position position="271"/>
    </location>
    <ligand>
        <name>Zn(2+)</name>
        <dbReference type="ChEBI" id="CHEBI:29105"/>
    </ligand>
</feature>
<feature type="zinc finger region" description="C4-type" evidence="7">
    <location>
        <begin position="252"/>
        <end position="274"/>
    </location>
</feature>
<dbReference type="InterPro" id="IPR011762">
    <property type="entry name" value="COA_CT_N"/>
</dbReference>
<evidence type="ECO:0000259" key="8">
    <source>
        <dbReference type="PROSITE" id="PS50980"/>
    </source>
</evidence>
<dbReference type="GO" id="GO:0008270">
    <property type="term" value="F:zinc ion binding"/>
    <property type="evidence" value="ECO:0007669"/>
    <property type="project" value="UniProtKB-UniRule"/>
</dbReference>
<feature type="binding site" evidence="7">
    <location>
        <position position="252"/>
    </location>
    <ligand>
        <name>Zn(2+)</name>
        <dbReference type="ChEBI" id="CHEBI:29105"/>
    </ligand>
</feature>
<dbReference type="GO" id="GO:0003989">
    <property type="term" value="F:acetyl-CoA carboxylase activity"/>
    <property type="evidence" value="ECO:0007669"/>
    <property type="project" value="InterPro"/>
</dbReference>
<evidence type="ECO:0000313" key="9">
    <source>
        <dbReference type="EMBL" id="AHA12848.1"/>
    </source>
</evidence>
<keyword evidence="7" id="KW-0443">Lipid metabolism</keyword>
<evidence type="ECO:0000256" key="6">
    <source>
        <dbReference type="ARBA" id="ARBA00022840"/>
    </source>
</evidence>
<comment type="similarity">
    <text evidence="7">Belongs to the AccD/PCCB family.</text>
</comment>
<dbReference type="GO" id="GO:0009317">
    <property type="term" value="C:acetyl-CoA carboxylase complex"/>
    <property type="evidence" value="ECO:0007669"/>
    <property type="project" value="InterPro"/>
</dbReference>
<dbReference type="SUPFAM" id="SSF52096">
    <property type="entry name" value="ClpP/crotonase"/>
    <property type="match status" value="1"/>
</dbReference>
<feature type="binding site" evidence="7">
    <location>
        <position position="274"/>
    </location>
    <ligand>
        <name>Zn(2+)</name>
        <dbReference type="ChEBI" id="CHEBI:29105"/>
    </ligand>
</feature>
<name>U6A2X2_9LILI</name>
<comment type="subunit">
    <text evidence="7">Acetyl-CoA carboxylase is a heterohexamer composed of biotin carboxyl carrier protein (AccB), biotin carboxylase (AccC) and two subunits each of ACCase subunit alpha (AccA) and ACCase subunit beta (AccD).</text>
</comment>
<proteinExistence type="inferred from homology"/>
<keyword evidence="5 7" id="KW-0862">Zinc</keyword>
<dbReference type="InterPro" id="IPR034733">
    <property type="entry name" value="AcCoA_carboxyl_beta"/>
</dbReference>
<evidence type="ECO:0000256" key="1">
    <source>
        <dbReference type="ARBA" id="ARBA00011842"/>
    </source>
</evidence>
<keyword evidence="2 7" id="KW-0808">Transferase</keyword>
<geneLocation type="plastid" evidence="9"/>
<gene>
    <name evidence="7 9" type="primary">accD</name>
</gene>
<comment type="subunit">
    <text evidence="1">Acetyl-CoA carboxylase is a heterohexamer composed of biotin carboxyl carrier protein, biotin carboxylase and 2 subunits each of ACCase subunit alpha and ACCase plastid-coded subunit beta (accD).</text>
</comment>
<dbReference type="Pfam" id="PF01039">
    <property type="entry name" value="Carboxyl_trans"/>
    <property type="match status" value="1"/>
</dbReference>
<evidence type="ECO:0000256" key="4">
    <source>
        <dbReference type="ARBA" id="ARBA00022771"/>
    </source>
</evidence>
<reference evidence="9" key="1">
    <citation type="journal article" date="2014" name="Ann. Bot.">
        <title>Resolving ancient radiations: can complete plastid gene sets elucidate deep relationships among the tropical gingers (Zingiberales)?</title>
        <authorList>
            <person name="Barrett C.F."/>
            <person name="Specht C.D."/>
            <person name="Leebens-Mack J."/>
            <person name="Stevenson D.W."/>
            <person name="Zomlefer W.B."/>
            <person name="Davis J.I."/>
        </authorList>
    </citation>
    <scope>NUCLEOTIDE SEQUENCE</scope>
</reference>
<keyword evidence="7" id="KW-0275">Fatty acid biosynthesis</keyword>
<keyword evidence="6 7" id="KW-0067">ATP-binding</keyword>
<protein>
    <recommendedName>
        <fullName evidence="7">Acetyl-coenzyme A carboxylase carboxyl transferase subunit beta</fullName>
        <shortName evidence="7">ACCase subunit beta</shortName>
        <shortName evidence="7">Acetyl-CoA carboxylase carboxyltransferase subunit beta</shortName>
        <ecNumber evidence="7">2.1.3.15</ecNumber>
    </recommendedName>
</protein>
<dbReference type="Gene3D" id="3.90.226.10">
    <property type="entry name" value="2-enoyl-CoA Hydratase, Chain A, domain 1"/>
    <property type="match status" value="1"/>
</dbReference>
<organism evidence="9">
    <name type="scientific">Maranta leuconeura</name>
    <dbReference type="NCBI Taxonomy" id="34203"/>
    <lineage>
        <taxon>Eukaryota</taxon>
        <taxon>Viridiplantae</taxon>
        <taxon>Streptophyta</taxon>
        <taxon>Embryophyta</taxon>
        <taxon>Tracheophyta</taxon>
        <taxon>Spermatophyta</taxon>
        <taxon>Magnoliopsida</taxon>
        <taxon>Liliopsida</taxon>
        <taxon>Zingiberales</taxon>
        <taxon>Marantaceae</taxon>
        <taxon>Maranta</taxon>
    </lineage>
</organism>
<evidence type="ECO:0000256" key="2">
    <source>
        <dbReference type="ARBA" id="ARBA00022679"/>
    </source>
</evidence>
<feature type="domain" description="CoA carboxyltransferase N-terminal" evidence="8">
    <location>
        <begin position="248"/>
        <end position="518"/>
    </location>
</feature>
<accession>U6A2X2</accession>
<dbReference type="EMBL" id="KF601571">
    <property type="protein sequence ID" value="AHA12848.1"/>
    <property type="molecule type" value="Genomic_DNA"/>
</dbReference>
<dbReference type="GO" id="GO:0005524">
    <property type="term" value="F:ATP binding"/>
    <property type="evidence" value="ECO:0007669"/>
    <property type="project" value="UniProtKB-KW"/>
</dbReference>
<comment type="function">
    <text evidence="7">Component of the acetyl coenzyme A carboxylase (ACC) complex. Biotin carboxylase (BC) catalyzes the carboxylation of biotin on its carrier protein (BCCP) and then the CO(2) group is transferred by the transcarboxylase to acetyl-CoA to form malonyl-CoA.</text>
</comment>
<evidence type="ECO:0000256" key="3">
    <source>
        <dbReference type="ARBA" id="ARBA00022741"/>
    </source>
</evidence>
<dbReference type="GO" id="GO:0016743">
    <property type="term" value="F:carboxyl- or carbamoyltransferase activity"/>
    <property type="evidence" value="ECO:0007669"/>
    <property type="project" value="UniProtKB-UniRule"/>
</dbReference>
<comment type="cofactor">
    <cofactor evidence="7">
        <name>Zn(2+)</name>
        <dbReference type="ChEBI" id="CHEBI:29105"/>
    </cofactor>
    <text evidence="7">Binds 1 zinc ion per subunit.</text>
</comment>
<sequence>MGKYSLGKWRFKSNEKLEHRCGLTKSMDSLDGIGHTSRSEQPILNDTEKRVSGWNYSGNSSFTNVDYLFDIRDIWSLISDDTFLVRDSNSDSYSVYFDIENQIFEVNNDNSFLSLSELEIFFSSYLNKGSKKKNHYYYHYMYDTQSSTQSRWNNHINSWIDSYLRFEVSINSSISSNINNYSDSYIYNFVCTKNQNINGSESGRSSTSIRTIRTKKNFNDVNGNDCNDVNGNDCNNVKRKDFNDFKHLWVQCENCYGLNYKKFFRSKMNICEVCGYHLKMSSSDRIELSIDPGTWNPMDEDMVSDPIEFDSEEEEEEEPYANRINSYQIKTGLTEAVQTGIGQLNGIPVAFGVMDFQFMGGSMGSVVGEKITRLIEYATNGSLPVIIVCASGGARMQEGSLSLMQMAKISSALYNYQSDKKLFYVSILTSPTTGGVTASFGMLGDIIIAEPNAYVAFAGKRVIEQTLNTIVPEGSQVAEYLFDKGLFDPIVPRNLLKGVLGELFQLHGFLPLTSSSKN</sequence>
<dbReference type="PROSITE" id="PS50980">
    <property type="entry name" value="COA_CT_NTER"/>
    <property type="match status" value="1"/>
</dbReference>
<keyword evidence="7" id="KW-0276">Fatty acid metabolism</keyword>
<dbReference type="PANTHER" id="PTHR42995:SF5">
    <property type="entry name" value="ACETYL-COENZYME A CARBOXYLASE CARBOXYL TRANSFERASE SUBUNIT BETA, CHLOROPLASTIC"/>
    <property type="match status" value="1"/>
</dbReference>
<evidence type="ECO:0000256" key="5">
    <source>
        <dbReference type="ARBA" id="ARBA00022833"/>
    </source>
</evidence>
<keyword evidence="3 7" id="KW-0547">Nucleotide-binding</keyword>
<keyword evidence="7" id="KW-0444">Lipid biosynthesis</keyword>
<keyword evidence="7" id="KW-0479">Metal-binding</keyword>